<dbReference type="CDD" id="cd00609">
    <property type="entry name" value="AAT_like"/>
    <property type="match status" value="1"/>
</dbReference>
<dbReference type="Pfam" id="PF00392">
    <property type="entry name" value="GntR"/>
    <property type="match status" value="1"/>
</dbReference>
<dbReference type="Pfam" id="PF00155">
    <property type="entry name" value="Aminotran_1_2"/>
    <property type="match status" value="1"/>
</dbReference>
<keyword evidence="5" id="KW-0804">Transcription</keyword>
<dbReference type="InterPro" id="IPR015424">
    <property type="entry name" value="PyrdxlP-dep_Trfase"/>
</dbReference>
<dbReference type="PANTHER" id="PTHR46577">
    <property type="entry name" value="HTH-TYPE TRANSCRIPTIONAL REGULATORY PROTEIN GABR"/>
    <property type="match status" value="1"/>
</dbReference>
<keyword evidence="4" id="KW-0238">DNA-binding</keyword>
<keyword evidence="8" id="KW-1185">Reference proteome</keyword>
<accession>A0ABU8RMP6</accession>
<dbReference type="InterPro" id="IPR051446">
    <property type="entry name" value="HTH_trans_reg/aminotransferase"/>
</dbReference>
<dbReference type="Gene3D" id="1.10.10.10">
    <property type="entry name" value="Winged helix-like DNA-binding domain superfamily/Winged helix DNA-binding domain"/>
    <property type="match status" value="1"/>
</dbReference>
<dbReference type="PANTHER" id="PTHR46577:SF1">
    <property type="entry name" value="HTH-TYPE TRANSCRIPTIONAL REGULATORY PROTEIN GABR"/>
    <property type="match status" value="1"/>
</dbReference>
<dbReference type="InterPro" id="IPR015421">
    <property type="entry name" value="PyrdxlP-dep_Trfase_major"/>
</dbReference>
<keyword evidence="7" id="KW-0808">Transferase</keyword>
<comment type="caution">
    <text evidence="7">The sequence shown here is derived from an EMBL/GenBank/DDBJ whole genome shotgun (WGS) entry which is preliminary data.</text>
</comment>
<dbReference type="EMBL" id="JBBIAA010000019">
    <property type="protein sequence ID" value="MEJ5946276.1"/>
    <property type="molecule type" value="Genomic_DNA"/>
</dbReference>
<organism evidence="7 8">
    <name type="scientific">Pseudokineococcus basanitobsidens</name>
    <dbReference type="NCBI Taxonomy" id="1926649"/>
    <lineage>
        <taxon>Bacteria</taxon>
        <taxon>Bacillati</taxon>
        <taxon>Actinomycetota</taxon>
        <taxon>Actinomycetes</taxon>
        <taxon>Kineosporiales</taxon>
        <taxon>Kineosporiaceae</taxon>
        <taxon>Pseudokineococcus</taxon>
    </lineage>
</organism>
<keyword evidence="2" id="KW-0663">Pyridoxal phosphate</keyword>
<proteinExistence type="inferred from homology"/>
<feature type="domain" description="HTH gntR-type" evidence="6">
    <location>
        <begin position="8"/>
        <end position="76"/>
    </location>
</feature>
<comment type="similarity">
    <text evidence="1">In the C-terminal section; belongs to the class-I pyridoxal-phosphate-dependent aminotransferase family.</text>
</comment>
<name>A0ABU8RMP6_9ACTN</name>
<dbReference type="GO" id="GO:0008483">
    <property type="term" value="F:transaminase activity"/>
    <property type="evidence" value="ECO:0007669"/>
    <property type="project" value="UniProtKB-KW"/>
</dbReference>
<evidence type="ECO:0000313" key="8">
    <source>
        <dbReference type="Proteomes" id="UP001387100"/>
    </source>
</evidence>
<dbReference type="CDD" id="cd07377">
    <property type="entry name" value="WHTH_GntR"/>
    <property type="match status" value="1"/>
</dbReference>
<evidence type="ECO:0000256" key="1">
    <source>
        <dbReference type="ARBA" id="ARBA00005384"/>
    </source>
</evidence>
<evidence type="ECO:0000256" key="3">
    <source>
        <dbReference type="ARBA" id="ARBA00023015"/>
    </source>
</evidence>
<evidence type="ECO:0000256" key="2">
    <source>
        <dbReference type="ARBA" id="ARBA00022898"/>
    </source>
</evidence>
<dbReference type="PROSITE" id="PS50949">
    <property type="entry name" value="HTH_GNTR"/>
    <property type="match status" value="1"/>
</dbReference>
<dbReference type="Proteomes" id="UP001387100">
    <property type="component" value="Unassembled WGS sequence"/>
</dbReference>
<dbReference type="Gene3D" id="3.40.640.10">
    <property type="entry name" value="Type I PLP-dependent aspartate aminotransferase-like (Major domain)"/>
    <property type="match status" value="1"/>
</dbReference>
<evidence type="ECO:0000256" key="4">
    <source>
        <dbReference type="ARBA" id="ARBA00023125"/>
    </source>
</evidence>
<dbReference type="InterPro" id="IPR036390">
    <property type="entry name" value="WH_DNA-bd_sf"/>
</dbReference>
<dbReference type="SMART" id="SM00345">
    <property type="entry name" value="HTH_GNTR"/>
    <property type="match status" value="1"/>
</dbReference>
<dbReference type="SUPFAM" id="SSF53383">
    <property type="entry name" value="PLP-dependent transferases"/>
    <property type="match status" value="1"/>
</dbReference>
<evidence type="ECO:0000313" key="7">
    <source>
        <dbReference type="EMBL" id="MEJ5946276.1"/>
    </source>
</evidence>
<dbReference type="InterPro" id="IPR000524">
    <property type="entry name" value="Tscrpt_reg_HTH_GntR"/>
</dbReference>
<dbReference type="RefSeq" id="WP_339575660.1">
    <property type="nucleotide sequence ID" value="NZ_JBBIAA010000019.1"/>
</dbReference>
<dbReference type="PRINTS" id="PR00035">
    <property type="entry name" value="HTHGNTR"/>
</dbReference>
<evidence type="ECO:0000259" key="6">
    <source>
        <dbReference type="PROSITE" id="PS50949"/>
    </source>
</evidence>
<keyword evidence="3" id="KW-0805">Transcription regulation</keyword>
<reference evidence="7 8" key="1">
    <citation type="journal article" date="2017" name="Int. J. Syst. Evol. Microbiol.">
        <title>Pseudokineococcus basanitobsidens sp. nov., isolated from volcanic rock.</title>
        <authorList>
            <person name="Lee D.W."/>
            <person name="Park M.Y."/>
            <person name="Kim J.J."/>
            <person name="Kim B.S."/>
        </authorList>
    </citation>
    <scope>NUCLEOTIDE SEQUENCE [LARGE SCALE GENOMIC DNA]</scope>
    <source>
        <strain evidence="7 8">DSM 103726</strain>
    </source>
</reference>
<gene>
    <name evidence="7" type="ORF">WDZ17_13335</name>
</gene>
<protein>
    <submittedName>
        <fullName evidence="7">PLP-dependent aminotransferase family protein</fullName>
    </submittedName>
</protein>
<evidence type="ECO:0000256" key="5">
    <source>
        <dbReference type="ARBA" id="ARBA00023163"/>
    </source>
</evidence>
<sequence>MGRATLHPPVAATLAVGLRQLVADGRLPVGGRLPAERELAAALGVSRVTVTSAYRRLREDGWARSRTGAGTWTSLPDRSGVVAAFVPGSPRDGTVDLTYASPSGPPEVAEAYAAALEALPHLLPGHGYAAGGLADLRARVAERMTGRGLPTTTEQVLVTTGASAAISGALRAVVRRGDGVLVEHPTWPNAVDKLRAQGARVVPVPRDPAAPQGTGGFPAALDRAARETAPALAYLVPDFANPTGAVLTVDERRRVVASLHGRGVVVLADETLADLALDEDDPALRPPLASVGPDGAVLTAGSLSKSVWAGLRVGWLRGEPSLLARVAAAATREHGSLPVVDQLAACVLLDRLDDALVGRRERLREQRDVLVDALRERLPTWEVPRPPGGLSLWCRLPRGTSSSAVTEAAERHGLFLSTGSRFGVGHAFDEHLRLPFTQPVPVLLDAVERLVRAAADADRAWGAPTTSRTGAVLG</sequence>
<dbReference type="InterPro" id="IPR004839">
    <property type="entry name" value="Aminotransferase_I/II_large"/>
</dbReference>
<dbReference type="SUPFAM" id="SSF46785">
    <property type="entry name" value="Winged helix' DNA-binding domain"/>
    <property type="match status" value="1"/>
</dbReference>
<dbReference type="InterPro" id="IPR036388">
    <property type="entry name" value="WH-like_DNA-bd_sf"/>
</dbReference>
<keyword evidence="7" id="KW-0032">Aminotransferase</keyword>